<accession>A0A4R9M0Y5</accession>
<protein>
    <submittedName>
        <fullName evidence="1">Uncharacterized protein</fullName>
    </submittedName>
</protein>
<evidence type="ECO:0000313" key="1">
    <source>
        <dbReference type="EMBL" id="TGN19337.1"/>
    </source>
</evidence>
<gene>
    <name evidence="1" type="ORF">EHS15_09570</name>
</gene>
<organism evidence="1 2">
    <name type="scientific">Leptospira idonii</name>
    <dbReference type="NCBI Taxonomy" id="1193500"/>
    <lineage>
        <taxon>Bacteria</taxon>
        <taxon>Pseudomonadati</taxon>
        <taxon>Spirochaetota</taxon>
        <taxon>Spirochaetia</taxon>
        <taxon>Leptospirales</taxon>
        <taxon>Leptospiraceae</taxon>
        <taxon>Leptospira</taxon>
    </lineage>
</organism>
<proteinExistence type="predicted"/>
<reference evidence="1" key="1">
    <citation type="journal article" date="2019" name="PLoS Negl. Trop. Dis.">
        <title>Revisiting the worldwide diversity of Leptospira species in the environment.</title>
        <authorList>
            <person name="Vincent A.T."/>
            <person name="Schiettekatte O."/>
            <person name="Bourhy P."/>
            <person name="Veyrier F.J."/>
            <person name="Picardeau M."/>
        </authorList>
    </citation>
    <scope>NUCLEOTIDE SEQUENCE [LARGE SCALE GENOMIC DNA]</scope>
    <source>
        <strain evidence="1">201300427</strain>
    </source>
</reference>
<sequence length="110" mass="12372">MSVMFLPRNIKRSLLLLSSLSVVFLSLASFEFHKYETGITDRNSTHVLVESSEQEEREEVNFSFDLLNPVLHSVLSVTQKVSFPLNSGSHSKALSSFLAHHYTNLPPPLV</sequence>
<comment type="caution">
    <text evidence="1">The sequence shown here is derived from an EMBL/GenBank/DDBJ whole genome shotgun (WGS) entry which is preliminary data.</text>
</comment>
<keyword evidence="2" id="KW-1185">Reference proteome</keyword>
<evidence type="ECO:0000313" key="2">
    <source>
        <dbReference type="Proteomes" id="UP000298058"/>
    </source>
</evidence>
<dbReference type="Proteomes" id="UP000298058">
    <property type="component" value="Unassembled WGS sequence"/>
</dbReference>
<name>A0A4R9M0Y5_9LEPT</name>
<dbReference type="RefSeq" id="WP_135760343.1">
    <property type="nucleotide sequence ID" value="NZ_RQHW01000032.1"/>
</dbReference>
<dbReference type="AlphaFoldDB" id="A0A4R9M0Y5"/>
<dbReference type="EMBL" id="RQHW01000032">
    <property type="protein sequence ID" value="TGN19337.1"/>
    <property type="molecule type" value="Genomic_DNA"/>
</dbReference>